<dbReference type="EMBL" id="WJXA01000008">
    <property type="protein sequence ID" value="KAF7135609.1"/>
    <property type="molecule type" value="Genomic_DNA"/>
</dbReference>
<evidence type="ECO:0000313" key="2">
    <source>
        <dbReference type="EMBL" id="KAF7135609.1"/>
    </source>
</evidence>
<evidence type="ECO:0000313" key="3">
    <source>
        <dbReference type="Proteomes" id="UP000626092"/>
    </source>
</evidence>
<accession>A0A834LIP8</accession>
<protein>
    <submittedName>
        <fullName evidence="2">Uncharacterized protein</fullName>
    </submittedName>
</protein>
<feature type="compositionally biased region" description="Low complexity" evidence="1">
    <location>
        <begin position="14"/>
        <end position="51"/>
    </location>
</feature>
<evidence type="ECO:0000256" key="1">
    <source>
        <dbReference type="SAM" id="MobiDB-lite"/>
    </source>
</evidence>
<gene>
    <name evidence="2" type="ORF">RHSIM_Rhsim08G0195000</name>
</gene>
<dbReference type="OrthoDB" id="550575at2759"/>
<sequence length="132" mass="14039">MTSMKKQKSPYLLSESSTASTQTHSTVSHSPSSANPSTPSSPTTAPHSSPSIRSDHLKKTLTRGMLRFVDLSRSKFFIHVGLSGPATNWPNLGPVQRNGDEGSGCGCDCGGHKSEEVAAGEVQGDYGYEDWV</sequence>
<reference evidence="2" key="1">
    <citation type="submission" date="2019-11" db="EMBL/GenBank/DDBJ databases">
        <authorList>
            <person name="Liu Y."/>
            <person name="Hou J."/>
            <person name="Li T.-Q."/>
            <person name="Guan C.-H."/>
            <person name="Wu X."/>
            <person name="Wu H.-Z."/>
            <person name="Ling F."/>
            <person name="Zhang R."/>
            <person name="Shi X.-G."/>
            <person name="Ren J.-P."/>
            <person name="Chen E.-F."/>
            <person name="Sun J.-M."/>
        </authorList>
    </citation>
    <scope>NUCLEOTIDE SEQUENCE</scope>
    <source>
        <strain evidence="2">Adult_tree_wgs_1</strain>
        <tissue evidence="2">Leaves</tissue>
    </source>
</reference>
<comment type="caution">
    <text evidence="2">The sequence shown here is derived from an EMBL/GenBank/DDBJ whole genome shotgun (WGS) entry which is preliminary data.</text>
</comment>
<dbReference type="AlphaFoldDB" id="A0A834LIP8"/>
<name>A0A834LIP8_RHOSS</name>
<dbReference type="Proteomes" id="UP000626092">
    <property type="component" value="Unassembled WGS sequence"/>
</dbReference>
<organism evidence="2 3">
    <name type="scientific">Rhododendron simsii</name>
    <name type="common">Sims's rhododendron</name>
    <dbReference type="NCBI Taxonomy" id="118357"/>
    <lineage>
        <taxon>Eukaryota</taxon>
        <taxon>Viridiplantae</taxon>
        <taxon>Streptophyta</taxon>
        <taxon>Embryophyta</taxon>
        <taxon>Tracheophyta</taxon>
        <taxon>Spermatophyta</taxon>
        <taxon>Magnoliopsida</taxon>
        <taxon>eudicotyledons</taxon>
        <taxon>Gunneridae</taxon>
        <taxon>Pentapetalae</taxon>
        <taxon>asterids</taxon>
        <taxon>Ericales</taxon>
        <taxon>Ericaceae</taxon>
        <taxon>Ericoideae</taxon>
        <taxon>Rhodoreae</taxon>
        <taxon>Rhododendron</taxon>
    </lineage>
</organism>
<proteinExistence type="predicted"/>
<feature type="region of interest" description="Disordered" evidence="1">
    <location>
        <begin position="1"/>
        <end position="58"/>
    </location>
</feature>
<keyword evidence="3" id="KW-1185">Reference proteome</keyword>